<dbReference type="InterPro" id="IPR001343">
    <property type="entry name" value="Hemolysn_Ca-bd"/>
</dbReference>
<dbReference type="Gene3D" id="3.20.20.80">
    <property type="entry name" value="Glycosidases"/>
    <property type="match status" value="1"/>
</dbReference>
<dbReference type="EMBL" id="FTOM01000004">
    <property type="protein sequence ID" value="SIS77152.1"/>
    <property type="molecule type" value="Genomic_DNA"/>
</dbReference>
<dbReference type="Proteomes" id="UP000186098">
    <property type="component" value="Unassembled WGS sequence"/>
</dbReference>
<reference evidence="4" key="1">
    <citation type="submission" date="2017-01" db="EMBL/GenBank/DDBJ databases">
        <authorList>
            <person name="Varghese N."/>
            <person name="Submissions S."/>
        </authorList>
    </citation>
    <scope>NUCLEOTIDE SEQUENCE [LARGE SCALE GENOMIC DNA]</scope>
    <source>
        <strain evidence="4">DSM 18714</strain>
    </source>
</reference>
<dbReference type="OrthoDB" id="7688524at2"/>
<dbReference type="PANTHER" id="PTHR38340:SF1">
    <property type="entry name" value="S-LAYER PROTEIN"/>
    <property type="match status" value="1"/>
</dbReference>
<protein>
    <submittedName>
        <fullName evidence="3">Ca2+-binding protein, RTX toxin-related</fullName>
    </submittedName>
</protein>
<dbReference type="Gene3D" id="2.150.10.10">
    <property type="entry name" value="Serralysin-like metalloprotease, C-terminal"/>
    <property type="match status" value="2"/>
</dbReference>
<dbReference type="InterPro" id="IPR011049">
    <property type="entry name" value="Serralysin-like_metalloprot_C"/>
</dbReference>
<dbReference type="Pfam" id="PF00353">
    <property type="entry name" value="HemolysinCabind"/>
    <property type="match status" value="5"/>
</dbReference>
<keyword evidence="4" id="KW-1185">Reference proteome</keyword>
<gene>
    <name evidence="3" type="ORF">SAMN05421795_10496</name>
</gene>
<dbReference type="InterPro" id="IPR050557">
    <property type="entry name" value="RTX_toxin/Mannuronan_C5-epim"/>
</dbReference>
<dbReference type="GO" id="GO:0005576">
    <property type="term" value="C:extracellular region"/>
    <property type="evidence" value="ECO:0007669"/>
    <property type="project" value="UniProtKB-SubCell"/>
</dbReference>
<dbReference type="SUPFAM" id="SSF51120">
    <property type="entry name" value="beta-Roll"/>
    <property type="match status" value="3"/>
</dbReference>
<sequence length="992" mass="102596">MSATAGINAINLQVWAEDQVALDRLAGTYDANRAADSRYYLWHSEFQTIPLGMDGNPEQFAARLREALPLVNTLRLPFNQYSFDETGALHEQYERFLHAAAEQGFQVIFVYAGGDAQRYGAEGGVDADQIHEALSGDIYAGMEGAWGAMMDWLDANPDVADAVWGCELVNEPATYARGADLDGAAGGDRFLELYARQMAALADLIDARTDARILVGGWRYSARFDELEAGNLGGLSAIDYLRAQIGDDLVWSSHLYPGWAGTGAAETSDALDALLAAHYAALGADDVLITETNANGALADNPAERDGATFLFARSYEWLAEQGIGGTWFPGVETGGSNFVVIDPDGGLRYLHANSLAHGLNLYSLDERPAEHAGDEVIVTDIVAGRVRNEAYQAPALQFDAVQGVGFGFGYDGNDVILGHDDTNDFAYGGHGADVLRGLGGDDHLYGQYGSDTLDGGAGADHLFGGDGDDVLDGGAGDDQLNGQAGADDFVIGSGGADTIVDFRISEGDRLIFEGSVLDPVQLAQIGARLDATGIGRADDLQVMLRDGSVTLLDFFALNPGIEVGPGGGDVPATWETLGIGPAGPPSVILDVGNDRFRGGDDAELIDGSAGDDSIYGGGGDDTILGGEGQDTLFADLGHDTLIGGAGDDMLVLSRSASTADGGDGDDTFVLSLVRGAGHVVTGGGGADRFDLIGATYERAALVTIRDFEIGTDLLSIDGVPLAAAVAQGLAAGTLGFLAMSDGVIMTFDTANTVYFQGMDFADLALHLGIAPHVAASLSDEDRLTQVFVGIDGHAASQVSDFLIGTEGADTILGGAGDDTIVGDAGDDVIRGGTGNDLISARGGADTVDGGAGNDEIFGNSGHNSLFGGAGNDTIASGRHDSLLDGGAGDDLLALDLSSGGNHRATGGAGADVFDFGRNRADRHSETVVHDFTLGEDGLRFDGVAGAQYLARQGDAVQLAEISGGLRLTLADGDTILFEGVDLAGFSAEFLI</sequence>
<organism evidence="3 4">
    <name type="scientific">Phaeovulum vinaykumarii</name>
    <dbReference type="NCBI Taxonomy" id="407234"/>
    <lineage>
        <taxon>Bacteria</taxon>
        <taxon>Pseudomonadati</taxon>
        <taxon>Pseudomonadota</taxon>
        <taxon>Alphaproteobacteria</taxon>
        <taxon>Rhodobacterales</taxon>
        <taxon>Paracoccaceae</taxon>
        <taxon>Phaeovulum</taxon>
    </lineage>
</organism>
<accession>A0A1N7LTQ2</accession>
<dbReference type="PROSITE" id="PS00330">
    <property type="entry name" value="HEMOLYSIN_CALCIUM"/>
    <property type="match status" value="6"/>
</dbReference>
<proteinExistence type="predicted"/>
<dbReference type="RefSeq" id="WP_076365654.1">
    <property type="nucleotide sequence ID" value="NZ_FTOM01000004.1"/>
</dbReference>
<dbReference type="SUPFAM" id="SSF51445">
    <property type="entry name" value="(Trans)glycosidases"/>
    <property type="match status" value="1"/>
</dbReference>
<evidence type="ECO:0000313" key="4">
    <source>
        <dbReference type="Proteomes" id="UP000186098"/>
    </source>
</evidence>
<dbReference type="PRINTS" id="PR00313">
    <property type="entry name" value="CABNDNGRPT"/>
</dbReference>
<dbReference type="AlphaFoldDB" id="A0A1N7LTQ2"/>
<name>A0A1N7LTQ2_9RHOB</name>
<dbReference type="InterPro" id="IPR018511">
    <property type="entry name" value="Hemolysin-typ_Ca-bd_CS"/>
</dbReference>
<dbReference type="Gene3D" id="2.160.20.160">
    <property type="match status" value="1"/>
</dbReference>
<comment type="subcellular location">
    <subcellularLocation>
        <location evidence="1">Secreted</location>
    </subcellularLocation>
</comment>
<dbReference type="STRING" id="407234.SAMN05421795_10496"/>
<dbReference type="GO" id="GO:0005509">
    <property type="term" value="F:calcium ion binding"/>
    <property type="evidence" value="ECO:0007669"/>
    <property type="project" value="InterPro"/>
</dbReference>
<evidence type="ECO:0000256" key="1">
    <source>
        <dbReference type="ARBA" id="ARBA00004613"/>
    </source>
</evidence>
<evidence type="ECO:0000313" key="3">
    <source>
        <dbReference type="EMBL" id="SIS77152.1"/>
    </source>
</evidence>
<dbReference type="PANTHER" id="PTHR38340">
    <property type="entry name" value="S-LAYER PROTEIN"/>
    <property type="match status" value="1"/>
</dbReference>
<keyword evidence="2" id="KW-0964">Secreted</keyword>
<evidence type="ECO:0000256" key="2">
    <source>
        <dbReference type="ARBA" id="ARBA00022525"/>
    </source>
</evidence>
<dbReference type="InterPro" id="IPR017853">
    <property type="entry name" value="GH"/>
</dbReference>